<dbReference type="RefSeq" id="WP_014148559.1">
    <property type="nucleotide sequence ID" value="NC_016112.1"/>
</dbReference>
<name>G4T434_META2</name>
<dbReference type="STRING" id="1091494.MEALZ_2083"/>
<evidence type="ECO:0000313" key="1">
    <source>
        <dbReference type="EMBL" id="CCE23769.1"/>
    </source>
</evidence>
<gene>
    <name evidence="1" type="ordered locus">MEALZ_2083</name>
</gene>
<dbReference type="KEGG" id="mah:MEALZ_2083"/>
<dbReference type="AlphaFoldDB" id="G4T434"/>
<dbReference type="PATRIC" id="fig|271065.3.peg.2140"/>
<protein>
    <submittedName>
        <fullName evidence="1">Uncharacterized protein</fullName>
    </submittedName>
</protein>
<proteinExistence type="predicted"/>
<evidence type="ECO:0000313" key="2">
    <source>
        <dbReference type="Proteomes" id="UP000008315"/>
    </source>
</evidence>
<dbReference type="EMBL" id="FO082060">
    <property type="protein sequence ID" value="CCE23769.1"/>
    <property type="molecule type" value="Genomic_DNA"/>
</dbReference>
<organism evidence="1 2">
    <name type="scientific">Methylotuvimicrobium alcaliphilum (strain DSM 19304 / NCIMB 14124 / VKM B-2133 / 20Z)</name>
    <name type="common">Methylomicrobium alcaliphilum</name>
    <dbReference type="NCBI Taxonomy" id="1091494"/>
    <lineage>
        <taxon>Bacteria</taxon>
        <taxon>Pseudomonadati</taxon>
        <taxon>Pseudomonadota</taxon>
        <taxon>Gammaproteobacteria</taxon>
        <taxon>Methylococcales</taxon>
        <taxon>Methylococcaceae</taxon>
        <taxon>Methylotuvimicrobium</taxon>
    </lineage>
</organism>
<dbReference type="HOGENOM" id="CLU_1359072_0_0_6"/>
<sequence>MLSATCLYTKIFETPTVNEHSLQQFNQIPRPFVIEPPPLGATHYSAGDHLQFSMVLAGPALENLPLIIYAWARAFSRGVSKSNTKGRLETVHWLTLGNGAVCCYEHGVFIKPPPDSYLEPSIPLFDAGNIDIVFETPVSIKKNGRVLKDSINAREFLMTLVRRYFLLVEFYGKDYVKPDFSALDDAIKRLDCNSNLSECNW</sequence>
<accession>G4T434</accession>
<reference evidence="2" key="1">
    <citation type="journal article" date="2012" name="J. Bacteriol.">
        <title>Genome sequence of the haloalkaliphilic methanotrophic bacterium Methylomicrobium alcaliphilum 20Z.</title>
        <authorList>
            <person name="Vuilleumier S."/>
            <person name="Khmelenina V.N."/>
            <person name="Bringel F."/>
            <person name="Reshetnikov A.S."/>
            <person name="Lajus A."/>
            <person name="Mangenot S."/>
            <person name="Rouy Z."/>
            <person name="Op den Camp H.J."/>
            <person name="Jetten M.S."/>
            <person name="Dispirito A.A."/>
            <person name="Dunfield P."/>
            <person name="Klotz M.G."/>
            <person name="Semrau J.D."/>
            <person name="Stein L.Y."/>
            <person name="Barbe V."/>
            <person name="Medigue C."/>
            <person name="Trotsenko Y.A."/>
            <person name="Kalyuzhnaya M.G."/>
        </authorList>
    </citation>
    <scope>NUCLEOTIDE SEQUENCE [LARGE SCALE GENOMIC DNA]</scope>
    <source>
        <strain evidence="2">DSM 19304 / NCIMB 14124 / VKM B-2133 / 20Z</strain>
    </source>
</reference>
<dbReference type="Proteomes" id="UP000008315">
    <property type="component" value="Chromosome"/>
</dbReference>
<keyword evidence="2" id="KW-1185">Reference proteome</keyword>